<evidence type="ECO:0000313" key="2">
    <source>
        <dbReference type="EMBL" id="WXA96266.1"/>
    </source>
</evidence>
<keyword evidence="3" id="KW-1185">Reference proteome</keyword>
<dbReference type="EMBL" id="CP089982">
    <property type="protein sequence ID" value="WXA96266.1"/>
    <property type="molecule type" value="Genomic_DNA"/>
</dbReference>
<organism evidence="2 3">
    <name type="scientific">Pendulispora brunnea</name>
    <dbReference type="NCBI Taxonomy" id="2905690"/>
    <lineage>
        <taxon>Bacteria</taxon>
        <taxon>Pseudomonadati</taxon>
        <taxon>Myxococcota</taxon>
        <taxon>Myxococcia</taxon>
        <taxon>Myxococcales</taxon>
        <taxon>Sorangiineae</taxon>
        <taxon>Pendulisporaceae</taxon>
        <taxon>Pendulispora</taxon>
    </lineage>
</organism>
<protein>
    <submittedName>
        <fullName evidence="2">Nuclear transport factor 2 family protein</fullName>
    </submittedName>
</protein>
<evidence type="ECO:0000256" key="1">
    <source>
        <dbReference type="SAM" id="SignalP"/>
    </source>
</evidence>
<accession>A0ABZ2KCC6</accession>
<dbReference type="SUPFAM" id="SSF54427">
    <property type="entry name" value="NTF2-like"/>
    <property type="match status" value="1"/>
</dbReference>
<sequence length="155" mass="16919">MPISRNIAALAAGVMTLTLLDGSSHAATPAEQAVLAPFQATLDGIAKRDKAMIRAQLLPGGNATLLREGGRIVQLPFEAFVEKLPSTGSERLEERIYNPLIRIDDNIAVIWASYDFFIDGKVDHCGTDMINLVKRDGRWLVSGITDNSRKNCPSR</sequence>
<dbReference type="RefSeq" id="WP_394846883.1">
    <property type="nucleotide sequence ID" value="NZ_CP089982.1"/>
</dbReference>
<dbReference type="InterPro" id="IPR032710">
    <property type="entry name" value="NTF2-like_dom_sf"/>
</dbReference>
<dbReference type="Gene3D" id="3.10.450.50">
    <property type="match status" value="1"/>
</dbReference>
<gene>
    <name evidence="2" type="ORF">LZC95_05375</name>
</gene>
<evidence type="ECO:0000313" key="3">
    <source>
        <dbReference type="Proteomes" id="UP001379533"/>
    </source>
</evidence>
<feature type="signal peptide" evidence="1">
    <location>
        <begin position="1"/>
        <end position="26"/>
    </location>
</feature>
<reference evidence="2 3" key="1">
    <citation type="submission" date="2021-12" db="EMBL/GenBank/DDBJ databases">
        <title>Discovery of the Pendulisporaceae a myxobacterial family with distinct sporulation behavior and unique specialized metabolism.</title>
        <authorList>
            <person name="Garcia R."/>
            <person name="Popoff A."/>
            <person name="Bader C.D."/>
            <person name="Loehr J."/>
            <person name="Walesch S."/>
            <person name="Walt C."/>
            <person name="Boldt J."/>
            <person name="Bunk B."/>
            <person name="Haeckl F.J.F.P.J."/>
            <person name="Gunesch A.P."/>
            <person name="Birkelbach J."/>
            <person name="Nuebel U."/>
            <person name="Pietschmann T."/>
            <person name="Bach T."/>
            <person name="Mueller R."/>
        </authorList>
    </citation>
    <scope>NUCLEOTIDE SEQUENCE [LARGE SCALE GENOMIC DNA]</scope>
    <source>
        <strain evidence="2 3">MSr12523</strain>
    </source>
</reference>
<dbReference type="Proteomes" id="UP001379533">
    <property type="component" value="Chromosome"/>
</dbReference>
<keyword evidence="1" id="KW-0732">Signal</keyword>
<dbReference type="InterPro" id="IPR039437">
    <property type="entry name" value="FrzH/put_lumazine-bd"/>
</dbReference>
<feature type="chain" id="PRO_5047275152" evidence="1">
    <location>
        <begin position="27"/>
        <end position="155"/>
    </location>
</feature>
<dbReference type="Pfam" id="PF12893">
    <property type="entry name" value="Lumazine_bd_2"/>
    <property type="match status" value="1"/>
</dbReference>
<proteinExistence type="predicted"/>
<name>A0ABZ2KCC6_9BACT</name>